<dbReference type="InterPro" id="IPR012292">
    <property type="entry name" value="Globin/Proto"/>
</dbReference>
<dbReference type="InterPro" id="IPR044399">
    <property type="entry name" value="Mb-like_M"/>
</dbReference>
<keyword evidence="1 6" id="KW-0813">Transport</keyword>
<evidence type="ECO:0000313" key="9">
    <source>
        <dbReference type="RefSeq" id="XP_065665069.1"/>
    </source>
</evidence>
<protein>
    <submittedName>
        <fullName evidence="9">Uncharacterized protein LOC105851027 isoform X3</fullName>
    </submittedName>
</protein>
<dbReference type="PANTHER" id="PTHR46458:SF1">
    <property type="entry name" value="GEO09476P1"/>
    <property type="match status" value="1"/>
</dbReference>
<keyword evidence="4" id="KW-0479">Metal-binding</keyword>
<evidence type="ECO:0000313" key="8">
    <source>
        <dbReference type="Proteomes" id="UP001652625"/>
    </source>
</evidence>
<dbReference type="PANTHER" id="PTHR46458">
    <property type="entry name" value="BLR2807 PROTEIN"/>
    <property type="match status" value="1"/>
</dbReference>
<dbReference type="InterPro" id="IPR050532">
    <property type="entry name" value="Globin-like_OT"/>
</dbReference>
<comment type="similarity">
    <text evidence="6">Belongs to the globin family.</text>
</comment>
<dbReference type="Pfam" id="PF00042">
    <property type="entry name" value="Globin"/>
    <property type="match status" value="1"/>
</dbReference>
<evidence type="ECO:0000259" key="7">
    <source>
        <dbReference type="PROSITE" id="PS01033"/>
    </source>
</evidence>
<keyword evidence="3 6" id="KW-0561">Oxygen transport</keyword>
<dbReference type="RefSeq" id="XP_065665069.1">
    <property type="nucleotide sequence ID" value="XM_065808997.1"/>
</dbReference>
<dbReference type="InterPro" id="IPR009050">
    <property type="entry name" value="Globin-like_sf"/>
</dbReference>
<keyword evidence="8" id="KW-1185">Reference proteome</keyword>
<evidence type="ECO:0000256" key="5">
    <source>
        <dbReference type="ARBA" id="ARBA00023004"/>
    </source>
</evidence>
<organism evidence="8 9">
    <name type="scientific">Hydra vulgaris</name>
    <name type="common">Hydra</name>
    <name type="synonym">Hydra attenuata</name>
    <dbReference type="NCBI Taxonomy" id="6087"/>
    <lineage>
        <taxon>Eukaryota</taxon>
        <taxon>Metazoa</taxon>
        <taxon>Cnidaria</taxon>
        <taxon>Hydrozoa</taxon>
        <taxon>Hydroidolina</taxon>
        <taxon>Anthoathecata</taxon>
        <taxon>Aplanulata</taxon>
        <taxon>Hydridae</taxon>
        <taxon>Hydra</taxon>
    </lineage>
</organism>
<dbReference type="Proteomes" id="UP001652625">
    <property type="component" value="Chromosome 11"/>
</dbReference>
<feature type="domain" description="Globin" evidence="7">
    <location>
        <begin position="55"/>
        <end position="202"/>
    </location>
</feature>
<dbReference type="GeneID" id="105851027"/>
<evidence type="ECO:0000256" key="4">
    <source>
        <dbReference type="ARBA" id="ARBA00022723"/>
    </source>
</evidence>
<name>A0ABM4CT28_HYDVU</name>
<gene>
    <name evidence="9" type="primary">LOC105851027</name>
</gene>
<evidence type="ECO:0000256" key="6">
    <source>
        <dbReference type="RuleBase" id="RU000356"/>
    </source>
</evidence>
<evidence type="ECO:0000256" key="2">
    <source>
        <dbReference type="ARBA" id="ARBA00022617"/>
    </source>
</evidence>
<keyword evidence="5" id="KW-0408">Iron</keyword>
<dbReference type="SUPFAM" id="SSF46458">
    <property type="entry name" value="Globin-like"/>
    <property type="match status" value="1"/>
</dbReference>
<evidence type="ECO:0000256" key="1">
    <source>
        <dbReference type="ARBA" id="ARBA00022448"/>
    </source>
</evidence>
<keyword evidence="2 6" id="KW-0349">Heme</keyword>
<dbReference type="InterPro" id="IPR000971">
    <property type="entry name" value="Globin"/>
</dbReference>
<sequence length="214" mass="24885">MGCAVSCRNNHELITKENYPDKKRKTSSEKNELCSAENVLTPVQIKNEVRYFKFPLSKKEVEALKNSWDHVKSRWFELLKVVFRRWFTTHPTVRKLFKNFPANSSFEELLVSKELVIHVQRIESAVEIVISNVDKIEDLILLLIELGRLHYELGVNQSHANALAASFQFGICEVFQGIDLVTESAWDSLLRFIMDIFKYGIRLEEKALNLKNKL</sequence>
<proteinExistence type="inferred from homology"/>
<dbReference type="PROSITE" id="PS01033">
    <property type="entry name" value="GLOBIN"/>
    <property type="match status" value="1"/>
</dbReference>
<reference evidence="9" key="1">
    <citation type="submission" date="2025-08" db="UniProtKB">
        <authorList>
            <consortium name="RefSeq"/>
        </authorList>
    </citation>
    <scope>IDENTIFICATION</scope>
</reference>
<accession>A0ABM4CT28</accession>
<dbReference type="CDD" id="cd01040">
    <property type="entry name" value="Mb-like"/>
    <property type="match status" value="1"/>
</dbReference>
<evidence type="ECO:0000256" key="3">
    <source>
        <dbReference type="ARBA" id="ARBA00022621"/>
    </source>
</evidence>
<dbReference type="Gene3D" id="1.10.490.10">
    <property type="entry name" value="Globins"/>
    <property type="match status" value="1"/>
</dbReference>